<proteinExistence type="predicted"/>
<feature type="region of interest" description="Disordered" evidence="2">
    <location>
        <begin position="123"/>
        <end position="142"/>
    </location>
</feature>
<keyword evidence="4" id="KW-1185">Reference proteome</keyword>
<dbReference type="Proteomes" id="UP000765507">
    <property type="component" value="Unassembled WGS sequence"/>
</dbReference>
<accession>A0A8T1S715</accession>
<organism evidence="3 4">
    <name type="scientific">Chelydra serpentina</name>
    <name type="common">Snapping turtle</name>
    <name type="synonym">Testudo serpentina</name>
    <dbReference type="NCBI Taxonomy" id="8475"/>
    <lineage>
        <taxon>Eukaryota</taxon>
        <taxon>Metazoa</taxon>
        <taxon>Chordata</taxon>
        <taxon>Craniata</taxon>
        <taxon>Vertebrata</taxon>
        <taxon>Euteleostomi</taxon>
        <taxon>Archelosauria</taxon>
        <taxon>Testudinata</taxon>
        <taxon>Testudines</taxon>
        <taxon>Cryptodira</taxon>
        <taxon>Durocryptodira</taxon>
        <taxon>Americhelydia</taxon>
        <taxon>Chelydroidea</taxon>
        <taxon>Chelydridae</taxon>
        <taxon>Chelydra</taxon>
    </lineage>
</organism>
<dbReference type="OrthoDB" id="9949627at2759"/>
<evidence type="ECO:0000256" key="2">
    <source>
        <dbReference type="SAM" id="MobiDB-lite"/>
    </source>
</evidence>
<evidence type="ECO:0000313" key="4">
    <source>
        <dbReference type="Proteomes" id="UP000765507"/>
    </source>
</evidence>
<keyword evidence="1" id="KW-0175">Coiled coil</keyword>
<feature type="region of interest" description="Disordered" evidence="2">
    <location>
        <begin position="438"/>
        <end position="473"/>
    </location>
</feature>
<evidence type="ECO:0000313" key="3">
    <source>
        <dbReference type="EMBL" id="KAG6924641.1"/>
    </source>
</evidence>
<sequence>METFYSALQDEIRAFEAHVQSCQKDFDLHTLYNVLLLLLPRSPTWEVKSLEQLEKLVEGRDWPGQDTVKITGSAESCDVPGYVAWLGSYLGHLSALKETFDAKVVFPLCEHLYVHDEVDAGAERRSPVGSCSGSGAGHSGEKGPHAVASIADIAKQLFAVRRKWALLLNGGVIDDRVFSPRSLGALRGLANVGPVVKVLRLVPDVFHKSLATAALARQWLSLHGSRCSFFQLLSEPGQEKDVRRTGLAPGTSEPWRNEVTTCLPESVTGCSRVSGGQLQPRPRRSSGSCSSPDGGGRLGNVGAMRTKLRERREELMALLWRVERAGVLETQLQELTRSLSGLQLEQQDTRRKLDVFRQRLEQADGDTPGSRPLLSSQCQATRRQLEDLGRHVELEEYRKSILLSDWLLELELRPCLLRQLDALQQRCRELEQSLQARDPFARQHPLPASRTDSASLCDSGHCSTDSPMPTNKT</sequence>
<feature type="region of interest" description="Disordered" evidence="2">
    <location>
        <begin position="268"/>
        <end position="302"/>
    </location>
</feature>
<feature type="compositionally biased region" description="Polar residues" evidence="2">
    <location>
        <begin position="268"/>
        <end position="277"/>
    </location>
</feature>
<reference evidence="3 4" key="1">
    <citation type="journal article" date="2020" name="G3 (Bethesda)">
        <title>Draft Genome of the Common Snapping Turtle, Chelydra serpentina, a Model for Phenotypic Plasticity in Reptiles.</title>
        <authorList>
            <person name="Das D."/>
            <person name="Singh S.K."/>
            <person name="Bierstedt J."/>
            <person name="Erickson A."/>
            <person name="Galli G.L.J."/>
            <person name="Crossley D.A. 2nd"/>
            <person name="Rhen T."/>
        </authorList>
    </citation>
    <scope>NUCLEOTIDE SEQUENCE [LARGE SCALE GENOMIC DNA]</scope>
    <source>
        <strain evidence="3">KW</strain>
    </source>
</reference>
<gene>
    <name evidence="3" type="ORF">G0U57_016834</name>
</gene>
<feature type="compositionally biased region" description="Polar residues" evidence="2">
    <location>
        <begin position="450"/>
        <end position="473"/>
    </location>
</feature>
<protein>
    <submittedName>
        <fullName evidence="3">Uncharacterized protein</fullName>
    </submittedName>
</protein>
<name>A0A8T1S715_CHESE</name>
<dbReference type="EMBL" id="JAHGAV010000558">
    <property type="protein sequence ID" value="KAG6924641.1"/>
    <property type="molecule type" value="Genomic_DNA"/>
</dbReference>
<feature type="coiled-coil region" evidence="1">
    <location>
        <begin position="325"/>
        <end position="352"/>
    </location>
</feature>
<comment type="caution">
    <text evidence="3">The sequence shown here is derived from an EMBL/GenBank/DDBJ whole genome shotgun (WGS) entry which is preliminary data.</text>
</comment>
<dbReference type="AlphaFoldDB" id="A0A8T1S715"/>
<evidence type="ECO:0000256" key="1">
    <source>
        <dbReference type="SAM" id="Coils"/>
    </source>
</evidence>